<evidence type="ECO:0000259" key="10">
    <source>
        <dbReference type="Pfam" id="PF01618"/>
    </source>
</evidence>
<feature type="transmembrane region" description="Helical" evidence="8">
    <location>
        <begin position="344"/>
        <end position="366"/>
    </location>
</feature>
<feature type="chain" id="PRO_5011597698" evidence="9">
    <location>
        <begin position="19"/>
        <end position="439"/>
    </location>
</feature>
<feature type="signal peptide" evidence="9">
    <location>
        <begin position="1"/>
        <end position="18"/>
    </location>
</feature>
<dbReference type="PANTHER" id="PTHR30625">
    <property type="entry name" value="PROTEIN TOLQ"/>
    <property type="match status" value="1"/>
</dbReference>
<dbReference type="AlphaFoldDB" id="A0A1G8NSD7"/>
<keyword evidence="3 8" id="KW-0812">Transmembrane</keyword>
<proteinExistence type="inferred from homology"/>
<keyword evidence="7" id="KW-0175">Coiled coil</keyword>
<keyword evidence="12" id="KW-1185">Reference proteome</keyword>
<dbReference type="Pfam" id="PF01618">
    <property type="entry name" value="MotA_ExbB"/>
    <property type="match status" value="1"/>
</dbReference>
<evidence type="ECO:0000256" key="3">
    <source>
        <dbReference type="ARBA" id="ARBA00022692"/>
    </source>
</evidence>
<dbReference type="RefSeq" id="WP_090363184.1">
    <property type="nucleotide sequence ID" value="NZ_FNEM01000003.1"/>
</dbReference>
<keyword evidence="9" id="KW-0732">Signal</keyword>
<dbReference type="OrthoDB" id="4045at2"/>
<protein>
    <submittedName>
        <fullName evidence="11">Outer membrane transport energization protein ExbB</fullName>
    </submittedName>
</protein>
<evidence type="ECO:0000256" key="9">
    <source>
        <dbReference type="SAM" id="SignalP"/>
    </source>
</evidence>
<keyword evidence="2" id="KW-1003">Cell membrane</keyword>
<dbReference type="Proteomes" id="UP000199527">
    <property type="component" value="Unassembled WGS sequence"/>
</dbReference>
<keyword evidence="6" id="KW-0813">Transport</keyword>
<evidence type="ECO:0000256" key="1">
    <source>
        <dbReference type="ARBA" id="ARBA00004651"/>
    </source>
</evidence>
<reference evidence="12" key="1">
    <citation type="submission" date="2016-10" db="EMBL/GenBank/DDBJ databases">
        <authorList>
            <person name="Varghese N."/>
            <person name="Submissions S."/>
        </authorList>
    </citation>
    <scope>NUCLEOTIDE SEQUENCE [LARGE SCALE GENOMIC DNA]</scope>
    <source>
        <strain evidence="12">DSM 23317</strain>
    </source>
</reference>
<dbReference type="PIRSF" id="PIRSF037714">
    <property type="entry name" value="TolR"/>
    <property type="match status" value="1"/>
</dbReference>
<evidence type="ECO:0000256" key="8">
    <source>
        <dbReference type="SAM" id="Phobius"/>
    </source>
</evidence>
<keyword evidence="5 8" id="KW-0472">Membrane</keyword>
<name>A0A1G8NSD7_9GAMM</name>
<feature type="transmembrane region" description="Helical" evidence="8">
    <location>
        <begin position="378"/>
        <end position="402"/>
    </location>
</feature>
<evidence type="ECO:0000313" key="11">
    <source>
        <dbReference type="EMBL" id="SDI82876.1"/>
    </source>
</evidence>
<dbReference type="InterPro" id="IPR050790">
    <property type="entry name" value="ExbB/TolQ_transport"/>
</dbReference>
<feature type="transmembrane region" description="Helical" evidence="8">
    <location>
        <begin position="257"/>
        <end position="279"/>
    </location>
</feature>
<keyword evidence="4 8" id="KW-1133">Transmembrane helix</keyword>
<evidence type="ECO:0000256" key="4">
    <source>
        <dbReference type="ARBA" id="ARBA00022989"/>
    </source>
</evidence>
<evidence type="ECO:0000256" key="7">
    <source>
        <dbReference type="SAM" id="Coils"/>
    </source>
</evidence>
<evidence type="ECO:0000313" key="12">
    <source>
        <dbReference type="Proteomes" id="UP000199527"/>
    </source>
</evidence>
<evidence type="ECO:0000256" key="6">
    <source>
        <dbReference type="RuleBase" id="RU004057"/>
    </source>
</evidence>
<dbReference type="InterPro" id="IPR017270">
    <property type="entry name" value="MotA/TolQ/ExbB-rel"/>
</dbReference>
<comment type="similarity">
    <text evidence="6">Belongs to the exbB/tolQ family.</text>
</comment>
<gene>
    <name evidence="11" type="ORF">SAMN04488540_103211</name>
</gene>
<dbReference type="PANTHER" id="PTHR30625:SF11">
    <property type="entry name" value="MOTA_TOLQ_EXBB PROTON CHANNEL DOMAIN-CONTAINING PROTEIN"/>
    <property type="match status" value="1"/>
</dbReference>
<keyword evidence="6" id="KW-0653">Protein transport</keyword>
<dbReference type="GO" id="GO:0005886">
    <property type="term" value="C:plasma membrane"/>
    <property type="evidence" value="ECO:0007669"/>
    <property type="project" value="UniProtKB-SubCell"/>
</dbReference>
<feature type="domain" description="MotA/TolQ/ExbB proton channel" evidence="10">
    <location>
        <begin position="300"/>
        <end position="419"/>
    </location>
</feature>
<dbReference type="GO" id="GO:0017038">
    <property type="term" value="P:protein import"/>
    <property type="evidence" value="ECO:0007669"/>
    <property type="project" value="TreeGrafter"/>
</dbReference>
<feature type="coiled-coil region" evidence="7">
    <location>
        <begin position="50"/>
        <end position="84"/>
    </location>
</feature>
<accession>A0A1G8NSD7</accession>
<evidence type="ECO:0000256" key="5">
    <source>
        <dbReference type="ARBA" id="ARBA00023136"/>
    </source>
</evidence>
<dbReference type="EMBL" id="FNEM01000003">
    <property type="protein sequence ID" value="SDI82876.1"/>
    <property type="molecule type" value="Genomic_DNA"/>
</dbReference>
<sequence length="439" mass="47846">MKATLFGLTLLVSAAALAQPLAELSQSSQQALAQEQLHNQQRQARFHAEHRQAEQLLAQQRRALSELQARVESLSQSFAANEQALADTEQQLALASSSLGELYGVVRQAGGELQRELAQGPGSLLQPEHREQALRLSKTDRLPSLPQLQQMVVLLNADIEASKRVEPVTMAVADRQGQVHDQQVWRLGHFNLVSEQGYLQLNRERGLVSVYPRQPNGVAVPTLTGWQPLLLDPAQGELLTQMQTTPTLMQRFEQGGLVGKGIALLLVIGGVIALARMLVLARIQLRINRQLAKPQQPSDNPLGRILSVYQQQRSQSLDTLELKLTEAIVTQQQGLEKGLSMLKLMAAIAPMMGLLGTVTGMIGTFQTITQFGNGDPKIMAGGISMALVTTVLGLMAAIPLLLAHNLLSSRVRTIRSILEKESIALVAQHAERQSPVEPA</sequence>
<evidence type="ECO:0000256" key="2">
    <source>
        <dbReference type="ARBA" id="ARBA00022475"/>
    </source>
</evidence>
<organism evidence="11 12">
    <name type="scientific">Ferrimonas sediminum</name>
    <dbReference type="NCBI Taxonomy" id="718193"/>
    <lineage>
        <taxon>Bacteria</taxon>
        <taxon>Pseudomonadati</taxon>
        <taxon>Pseudomonadota</taxon>
        <taxon>Gammaproteobacteria</taxon>
        <taxon>Alteromonadales</taxon>
        <taxon>Ferrimonadaceae</taxon>
        <taxon>Ferrimonas</taxon>
    </lineage>
</organism>
<comment type="subcellular location">
    <subcellularLocation>
        <location evidence="1">Cell membrane</location>
        <topology evidence="1">Multi-pass membrane protein</topology>
    </subcellularLocation>
    <subcellularLocation>
        <location evidence="6">Membrane</location>
        <topology evidence="6">Multi-pass membrane protein</topology>
    </subcellularLocation>
</comment>
<dbReference type="InterPro" id="IPR002898">
    <property type="entry name" value="MotA_ExbB_proton_chnl"/>
</dbReference>